<reference evidence="4 5" key="1">
    <citation type="submission" date="2017-10" db="EMBL/GenBank/DDBJ databases">
        <title>Sequencing the genomes of 1000 actinobacteria strains.</title>
        <authorList>
            <person name="Klenk H.-P."/>
        </authorList>
    </citation>
    <scope>NUCLEOTIDE SEQUENCE [LARGE SCALE GENOMIC DNA]</scope>
    <source>
        <strain evidence="4 5">DSM 46092</strain>
    </source>
</reference>
<dbReference type="FunFam" id="3.40.50.300:FF:001031">
    <property type="entry name" value="Iron ABC transporter ATP-binding protein"/>
    <property type="match status" value="1"/>
</dbReference>
<comment type="caution">
    <text evidence="4">The sequence shown here is derived from an EMBL/GenBank/DDBJ whole genome shotgun (WGS) entry which is preliminary data.</text>
</comment>
<sequence>MRVGAGRHNGRVSEPILPSDPDDLVVRMAGVGVRRTGNDLLADLDWSVELDERWVVLGPNGAGKTTLLRLAAAELHPTTGEVDLLGDRIGRVNIFDLRPRIGFTSAAIAQRVPGEELVGDVVVSAGYAVMGRWREEYDKLDLDRAAELLGTLGIAHLAERTFGTLSEGERKRVLIARSLMTDPELLLLDEPAAGLDLGGREDLVARLSSLAMDPDAPATVLVTHHVEEIPPGFTHALLLREGRVVVSGLVDDVITGENLSKTFDQDLVLQRSGARFFARRR</sequence>
<dbReference type="EMBL" id="PDJK01000002">
    <property type="protein sequence ID" value="PFG46906.1"/>
    <property type="molecule type" value="Genomic_DNA"/>
</dbReference>
<dbReference type="Gene3D" id="3.40.50.300">
    <property type="entry name" value="P-loop containing nucleotide triphosphate hydrolases"/>
    <property type="match status" value="1"/>
</dbReference>
<dbReference type="AlphaFoldDB" id="A0A2A9F7W1"/>
<dbReference type="GO" id="GO:0005524">
    <property type="term" value="F:ATP binding"/>
    <property type="evidence" value="ECO:0007669"/>
    <property type="project" value="UniProtKB-KW"/>
</dbReference>
<dbReference type="PROSITE" id="PS50893">
    <property type="entry name" value="ABC_TRANSPORTER_2"/>
    <property type="match status" value="1"/>
</dbReference>
<evidence type="ECO:0000259" key="3">
    <source>
        <dbReference type="PROSITE" id="PS50893"/>
    </source>
</evidence>
<feature type="domain" description="ABC transporter" evidence="3">
    <location>
        <begin position="26"/>
        <end position="266"/>
    </location>
</feature>
<dbReference type="PANTHER" id="PTHR43158">
    <property type="entry name" value="SKFA PEPTIDE EXPORT ATP-BINDING PROTEIN SKFE"/>
    <property type="match status" value="1"/>
</dbReference>
<dbReference type="Pfam" id="PF00005">
    <property type="entry name" value="ABC_tran"/>
    <property type="match status" value="1"/>
</dbReference>
<evidence type="ECO:0000256" key="1">
    <source>
        <dbReference type="ARBA" id="ARBA00022741"/>
    </source>
</evidence>
<proteinExistence type="predicted"/>
<dbReference type="SUPFAM" id="SSF52540">
    <property type="entry name" value="P-loop containing nucleoside triphosphate hydrolases"/>
    <property type="match status" value="1"/>
</dbReference>
<evidence type="ECO:0000313" key="4">
    <source>
        <dbReference type="EMBL" id="PFG46906.1"/>
    </source>
</evidence>
<gene>
    <name evidence="4" type="ORF">ATK36_1912</name>
</gene>
<evidence type="ECO:0000313" key="5">
    <source>
        <dbReference type="Proteomes" id="UP000243542"/>
    </source>
</evidence>
<dbReference type="InterPro" id="IPR003593">
    <property type="entry name" value="AAA+_ATPase"/>
</dbReference>
<accession>A0A2A9F7W1</accession>
<dbReference type="InterPro" id="IPR003439">
    <property type="entry name" value="ABC_transporter-like_ATP-bd"/>
</dbReference>
<dbReference type="SMART" id="SM00382">
    <property type="entry name" value="AAA"/>
    <property type="match status" value="1"/>
</dbReference>
<dbReference type="GO" id="GO:0016887">
    <property type="term" value="F:ATP hydrolysis activity"/>
    <property type="evidence" value="ECO:0007669"/>
    <property type="project" value="InterPro"/>
</dbReference>
<keyword evidence="2 4" id="KW-0067">ATP-binding</keyword>
<dbReference type="Proteomes" id="UP000243542">
    <property type="component" value="Unassembled WGS sequence"/>
</dbReference>
<dbReference type="PANTHER" id="PTHR43158:SF2">
    <property type="entry name" value="SKFA PEPTIDE EXPORT ATP-BINDING PROTEIN SKFE"/>
    <property type="match status" value="1"/>
</dbReference>
<organism evidence="4 5">
    <name type="scientific">Amycolatopsis sulphurea</name>
    <dbReference type="NCBI Taxonomy" id="76022"/>
    <lineage>
        <taxon>Bacteria</taxon>
        <taxon>Bacillati</taxon>
        <taxon>Actinomycetota</taxon>
        <taxon>Actinomycetes</taxon>
        <taxon>Pseudonocardiales</taxon>
        <taxon>Pseudonocardiaceae</taxon>
        <taxon>Amycolatopsis</taxon>
    </lineage>
</organism>
<name>A0A2A9F7W1_9PSEU</name>
<keyword evidence="1" id="KW-0547">Nucleotide-binding</keyword>
<evidence type="ECO:0000256" key="2">
    <source>
        <dbReference type="ARBA" id="ARBA00022840"/>
    </source>
</evidence>
<keyword evidence="5" id="KW-1185">Reference proteome</keyword>
<protein>
    <submittedName>
        <fullName evidence="4">Iron complex transport system ATP-binding protein</fullName>
    </submittedName>
</protein>
<dbReference type="InterPro" id="IPR027417">
    <property type="entry name" value="P-loop_NTPase"/>
</dbReference>